<comment type="caution">
    <text evidence="1">The sequence shown here is derived from an EMBL/GenBank/DDBJ whole genome shotgun (WGS) entry which is preliminary data.</text>
</comment>
<protein>
    <submittedName>
        <fullName evidence="1">Ribonuclease H-like domain-containing protein</fullName>
    </submittedName>
</protein>
<reference evidence="1" key="1">
    <citation type="journal article" date="2022" name="Int. J. Mol. Sci.">
        <title>Draft Genome of Tanacetum Coccineum: Genomic Comparison of Closely Related Tanacetum-Family Plants.</title>
        <authorList>
            <person name="Yamashiro T."/>
            <person name="Shiraishi A."/>
            <person name="Nakayama K."/>
            <person name="Satake H."/>
        </authorList>
    </citation>
    <scope>NUCLEOTIDE SEQUENCE</scope>
</reference>
<dbReference type="CDD" id="cd09272">
    <property type="entry name" value="RNase_HI_RT_Ty1"/>
    <property type="match status" value="1"/>
</dbReference>
<proteinExistence type="predicted"/>
<name>A0ABQ4YTQ9_9ASTR</name>
<dbReference type="Proteomes" id="UP001151760">
    <property type="component" value="Unassembled WGS sequence"/>
</dbReference>
<dbReference type="PANTHER" id="PTHR11439">
    <property type="entry name" value="GAG-POL-RELATED RETROTRANSPOSON"/>
    <property type="match status" value="1"/>
</dbReference>
<keyword evidence="2" id="KW-1185">Reference proteome</keyword>
<dbReference type="EMBL" id="BQNB010010735">
    <property type="protein sequence ID" value="GJS81249.1"/>
    <property type="molecule type" value="Genomic_DNA"/>
</dbReference>
<evidence type="ECO:0000313" key="1">
    <source>
        <dbReference type="EMBL" id="GJS81249.1"/>
    </source>
</evidence>
<gene>
    <name evidence="1" type="ORF">Tco_0747790</name>
</gene>
<evidence type="ECO:0000313" key="2">
    <source>
        <dbReference type="Proteomes" id="UP001151760"/>
    </source>
</evidence>
<accession>A0ABQ4YTQ9</accession>
<reference evidence="1" key="2">
    <citation type="submission" date="2022-01" db="EMBL/GenBank/DDBJ databases">
        <authorList>
            <person name="Yamashiro T."/>
            <person name="Shiraishi A."/>
            <person name="Satake H."/>
            <person name="Nakayama K."/>
        </authorList>
    </citation>
    <scope>NUCLEOTIDE SEQUENCE</scope>
</reference>
<sequence>MIVAFSDSDWAKCPVTRKSVSGYCVLINDNLVSWKSKRQATLSKSSRIQICSIPFLQNSLPLPFFASMYMSLLCTRDPLLFTPSSPDLASELLGKDCPIYLLGALVALYGVPRGSSAAKRNAIN</sequence>
<organism evidence="1 2">
    <name type="scientific">Tanacetum coccineum</name>
    <dbReference type="NCBI Taxonomy" id="301880"/>
    <lineage>
        <taxon>Eukaryota</taxon>
        <taxon>Viridiplantae</taxon>
        <taxon>Streptophyta</taxon>
        <taxon>Embryophyta</taxon>
        <taxon>Tracheophyta</taxon>
        <taxon>Spermatophyta</taxon>
        <taxon>Magnoliopsida</taxon>
        <taxon>eudicotyledons</taxon>
        <taxon>Gunneridae</taxon>
        <taxon>Pentapetalae</taxon>
        <taxon>asterids</taxon>
        <taxon>campanulids</taxon>
        <taxon>Asterales</taxon>
        <taxon>Asteraceae</taxon>
        <taxon>Asteroideae</taxon>
        <taxon>Anthemideae</taxon>
        <taxon>Anthemidinae</taxon>
        <taxon>Tanacetum</taxon>
    </lineage>
</organism>
<dbReference type="PANTHER" id="PTHR11439:SF463">
    <property type="entry name" value="REVERSE TRANSCRIPTASE TY1_COPIA-TYPE DOMAIN-CONTAINING PROTEIN"/>
    <property type="match status" value="1"/>
</dbReference>